<feature type="compositionally biased region" description="Low complexity" evidence="8">
    <location>
        <begin position="196"/>
        <end position="224"/>
    </location>
</feature>
<evidence type="ECO:0000256" key="3">
    <source>
        <dbReference type="ARBA" id="ARBA00022737"/>
    </source>
</evidence>
<reference evidence="10" key="1">
    <citation type="submission" date="2022-01" db="EMBL/GenBank/DDBJ databases">
        <authorList>
            <person name="King R."/>
        </authorList>
    </citation>
    <scope>NUCLEOTIDE SEQUENCE</scope>
</reference>
<feature type="domain" description="C2H2-type" evidence="9">
    <location>
        <begin position="672"/>
        <end position="700"/>
    </location>
</feature>
<sequence length="765" mass="85670">MQQKETKPEEDPVSIRTKSPTPLETEEKKPILLPEPCPPKRFKSSILGGDVPYGSRGHVLTRAERKEYPPILTPKKVTLPSSPKPKDEDVLKPQNLAPIRHFSVIQRTPKPQTKRDEDTDVRLPPLVHQEPEQDQPIDYHIPKRRGEVENEEEERRHREQRRSHCSKISKPLINVRSLTGKLPVPVTSAAAGHGRNTSQSNNASSNNNTNNSSNSGNSINFTGSSSGGGNIGGLGSGTGGGGMNPGRDGRQNYGPSSPPTGSLPPFYESLKGGNNGNNFNANSFSSSYLLSSQQNMDCDTGQDLLNISGQSSPKQYSTLQNASYGISMKDEADLDLYENKMDPMNQLLPNNYHYDESMMVDMVTGAVVDPLQFTATLTFSSSAEHALLESLTDATDLSSFLQRLPNEEPTENEEAVNNNSEATQLQVDQNIDSFNEQMLSRGQYDTGRAGYNHSQFSKMYQESLPNYSSSLNSSTSDSLQVQMQQQQMLSPSLSFNEYPLSEGNFILDTDANNVELGTVLSHIQQEEKKVIGYFSKTLSKSERNYCVTRRELLAVLKRLGLPNEVQLEFVNGGHGIKNPLANQETSRQGPRTEDKVTKAASVTSEDGQTTFCCKVRTCKICNKTFALQRLLNRHMKCHSDIKRYLCTFCGKGFNDTFDLKRHTRTHTGVRPYKCALCEKSFTQRCSLESHCLKVHGVQHQYAYKERRTKVYVCEECGHTTSEPEVHYLHLKEKHPYSPALLKFYDKRHFKFTNSNFANMLLQVRT</sequence>
<feature type="domain" description="C2H2-type" evidence="9">
    <location>
        <begin position="644"/>
        <end position="671"/>
    </location>
</feature>
<feature type="domain" description="C2H2-type" evidence="9">
    <location>
        <begin position="616"/>
        <end position="643"/>
    </location>
</feature>
<dbReference type="GO" id="GO:0048731">
    <property type="term" value="P:system development"/>
    <property type="evidence" value="ECO:0007669"/>
    <property type="project" value="UniProtKB-ARBA"/>
</dbReference>
<dbReference type="GO" id="GO:0009913">
    <property type="term" value="P:epidermal cell differentiation"/>
    <property type="evidence" value="ECO:0007669"/>
    <property type="project" value="TreeGrafter"/>
</dbReference>
<gene>
    <name evidence="10" type="ORF">CEUTPL_LOCUS3661</name>
</gene>
<evidence type="ECO:0000256" key="2">
    <source>
        <dbReference type="ARBA" id="ARBA00022723"/>
    </source>
</evidence>
<feature type="compositionally biased region" description="Basic and acidic residues" evidence="8">
    <location>
        <begin position="140"/>
        <end position="157"/>
    </location>
</feature>
<dbReference type="GO" id="GO:0000981">
    <property type="term" value="F:DNA-binding transcription factor activity, RNA polymerase II-specific"/>
    <property type="evidence" value="ECO:0007669"/>
    <property type="project" value="TreeGrafter"/>
</dbReference>
<dbReference type="SMART" id="SM00355">
    <property type="entry name" value="ZnF_C2H2"/>
    <property type="match status" value="4"/>
</dbReference>
<dbReference type="Pfam" id="PF00096">
    <property type="entry name" value="zf-C2H2"/>
    <property type="match status" value="1"/>
</dbReference>
<dbReference type="FunFam" id="3.30.160.60:FF:000246">
    <property type="entry name" value="Transcription factor Ovo-like 2"/>
    <property type="match status" value="1"/>
</dbReference>
<dbReference type="FunFam" id="3.30.160.60:FF:000452">
    <property type="entry name" value="Transcription factor Ovo-like 2"/>
    <property type="match status" value="1"/>
</dbReference>
<dbReference type="SUPFAM" id="SSF56672">
    <property type="entry name" value="DNA/RNA polymerases"/>
    <property type="match status" value="1"/>
</dbReference>
<keyword evidence="11" id="KW-1185">Reference proteome</keyword>
<evidence type="ECO:0000256" key="7">
    <source>
        <dbReference type="PROSITE-ProRule" id="PRU00042"/>
    </source>
</evidence>
<dbReference type="InterPro" id="IPR043502">
    <property type="entry name" value="DNA/RNA_pol_sf"/>
</dbReference>
<dbReference type="GO" id="GO:0009887">
    <property type="term" value="P:animal organ morphogenesis"/>
    <property type="evidence" value="ECO:0007669"/>
    <property type="project" value="UniProtKB-ARBA"/>
</dbReference>
<dbReference type="InterPro" id="IPR036236">
    <property type="entry name" value="Znf_C2H2_sf"/>
</dbReference>
<evidence type="ECO:0000313" key="10">
    <source>
        <dbReference type="EMBL" id="CAG9762990.1"/>
    </source>
</evidence>
<evidence type="ECO:0000256" key="8">
    <source>
        <dbReference type="SAM" id="MobiDB-lite"/>
    </source>
</evidence>
<dbReference type="GO" id="GO:0005634">
    <property type="term" value="C:nucleus"/>
    <property type="evidence" value="ECO:0007669"/>
    <property type="project" value="UniProtKB-SubCell"/>
</dbReference>
<keyword evidence="4 7" id="KW-0863">Zinc-finger</keyword>
<dbReference type="AlphaFoldDB" id="A0A9N9MIL8"/>
<accession>A0A9N9MIL8</accession>
<feature type="region of interest" description="Disordered" evidence="8">
    <location>
        <begin position="1"/>
        <end position="271"/>
    </location>
</feature>
<dbReference type="GO" id="GO:0000978">
    <property type="term" value="F:RNA polymerase II cis-regulatory region sequence-specific DNA binding"/>
    <property type="evidence" value="ECO:0007669"/>
    <property type="project" value="TreeGrafter"/>
</dbReference>
<dbReference type="Gene3D" id="3.30.160.60">
    <property type="entry name" value="Classic Zinc Finger"/>
    <property type="match status" value="2"/>
</dbReference>
<dbReference type="GO" id="GO:0008270">
    <property type="term" value="F:zinc ion binding"/>
    <property type="evidence" value="ECO:0007669"/>
    <property type="project" value="UniProtKB-KW"/>
</dbReference>
<feature type="compositionally biased region" description="Basic residues" evidence="8">
    <location>
        <begin position="158"/>
        <end position="167"/>
    </location>
</feature>
<dbReference type="InterPro" id="IPR027756">
    <property type="entry name" value="Ovo-like"/>
</dbReference>
<organism evidence="10 11">
    <name type="scientific">Ceutorhynchus assimilis</name>
    <name type="common">cabbage seed weevil</name>
    <dbReference type="NCBI Taxonomy" id="467358"/>
    <lineage>
        <taxon>Eukaryota</taxon>
        <taxon>Metazoa</taxon>
        <taxon>Ecdysozoa</taxon>
        <taxon>Arthropoda</taxon>
        <taxon>Hexapoda</taxon>
        <taxon>Insecta</taxon>
        <taxon>Pterygota</taxon>
        <taxon>Neoptera</taxon>
        <taxon>Endopterygota</taxon>
        <taxon>Coleoptera</taxon>
        <taxon>Polyphaga</taxon>
        <taxon>Cucujiformia</taxon>
        <taxon>Curculionidae</taxon>
        <taxon>Ceutorhynchinae</taxon>
        <taxon>Ceutorhynchus</taxon>
    </lineage>
</organism>
<evidence type="ECO:0000313" key="11">
    <source>
        <dbReference type="Proteomes" id="UP001152799"/>
    </source>
</evidence>
<dbReference type="InterPro" id="IPR013087">
    <property type="entry name" value="Znf_C2H2_type"/>
</dbReference>
<dbReference type="Pfam" id="PF17919">
    <property type="entry name" value="RT_RNaseH_2"/>
    <property type="match status" value="1"/>
</dbReference>
<comment type="subcellular location">
    <subcellularLocation>
        <location evidence="1">Nucleus</location>
    </subcellularLocation>
</comment>
<evidence type="ECO:0000256" key="4">
    <source>
        <dbReference type="ARBA" id="ARBA00022771"/>
    </source>
</evidence>
<dbReference type="PROSITE" id="PS00028">
    <property type="entry name" value="ZINC_FINGER_C2H2_1"/>
    <property type="match status" value="3"/>
</dbReference>
<dbReference type="SUPFAM" id="SSF57667">
    <property type="entry name" value="beta-beta-alpha zinc fingers"/>
    <property type="match status" value="2"/>
</dbReference>
<evidence type="ECO:0000259" key="9">
    <source>
        <dbReference type="PROSITE" id="PS50157"/>
    </source>
</evidence>
<dbReference type="PANTHER" id="PTHR10032:SF271">
    <property type="entry name" value="RH12261P-RELATED"/>
    <property type="match status" value="1"/>
</dbReference>
<evidence type="ECO:0000256" key="1">
    <source>
        <dbReference type="ARBA" id="ARBA00004123"/>
    </source>
</evidence>
<keyword evidence="6" id="KW-0539">Nucleus</keyword>
<keyword evidence="3" id="KW-0677">Repeat</keyword>
<evidence type="ECO:0000256" key="5">
    <source>
        <dbReference type="ARBA" id="ARBA00022833"/>
    </source>
</evidence>
<evidence type="ECO:0000256" key="6">
    <source>
        <dbReference type="ARBA" id="ARBA00023242"/>
    </source>
</evidence>
<keyword evidence="5" id="KW-0862">Zinc</keyword>
<feature type="compositionally biased region" description="Gly residues" evidence="8">
    <location>
        <begin position="225"/>
        <end position="244"/>
    </location>
</feature>
<proteinExistence type="predicted"/>
<name>A0A9N9MIL8_9CUCU</name>
<dbReference type="PANTHER" id="PTHR10032">
    <property type="entry name" value="ZINC FINGER PROTEIN WITH KRAB AND SCAN DOMAINS"/>
    <property type="match status" value="1"/>
</dbReference>
<dbReference type="EMBL" id="OU892288">
    <property type="protein sequence ID" value="CAG9762990.1"/>
    <property type="molecule type" value="Genomic_DNA"/>
</dbReference>
<dbReference type="PROSITE" id="PS50157">
    <property type="entry name" value="ZINC_FINGER_C2H2_2"/>
    <property type="match status" value="3"/>
</dbReference>
<dbReference type="InterPro" id="IPR041577">
    <property type="entry name" value="RT_RNaseH_2"/>
</dbReference>
<feature type="compositionally biased region" description="Basic and acidic residues" evidence="8">
    <location>
        <begin position="1"/>
        <end position="10"/>
    </location>
</feature>
<keyword evidence="2" id="KW-0479">Metal-binding</keyword>
<feature type="compositionally biased region" description="Polar residues" evidence="8">
    <location>
        <begin position="580"/>
        <end position="589"/>
    </location>
</feature>
<protein>
    <recommendedName>
        <fullName evidence="9">C2H2-type domain-containing protein</fullName>
    </recommendedName>
</protein>
<dbReference type="Proteomes" id="UP001152799">
    <property type="component" value="Chromosome 12"/>
</dbReference>
<dbReference type="GO" id="GO:0071897">
    <property type="term" value="P:DNA biosynthetic process"/>
    <property type="evidence" value="ECO:0007669"/>
    <property type="project" value="UniProtKB-ARBA"/>
</dbReference>
<feature type="region of interest" description="Disordered" evidence="8">
    <location>
        <begin position="578"/>
        <end position="600"/>
    </location>
</feature>
<dbReference type="OrthoDB" id="6508643at2759"/>
<dbReference type="GO" id="GO:0003006">
    <property type="term" value="P:developmental process involved in reproduction"/>
    <property type="evidence" value="ECO:0007669"/>
    <property type="project" value="UniProtKB-ARBA"/>
</dbReference>